<comment type="caution">
    <text evidence="1">The sequence shown here is derived from an EMBL/GenBank/DDBJ whole genome shotgun (WGS) entry which is preliminary data.</text>
</comment>
<keyword evidence="2" id="KW-1185">Reference proteome</keyword>
<name>A0A9P5X2S0_9AGAR</name>
<sequence length="74" mass="8384">MNECWGHWNSGTNRHHCTPLYFNTLTMKFSYLSVLAFVSGALSQVQLHPDGNTNKCLDVQGSIFTNRTAVQMYT</sequence>
<dbReference type="Proteomes" id="UP000807342">
    <property type="component" value="Unassembled WGS sequence"/>
</dbReference>
<accession>A0A9P5X2S0</accession>
<dbReference type="AlphaFoldDB" id="A0A9P5X2S0"/>
<evidence type="ECO:0000313" key="2">
    <source>
        <dbReference type="Proteomes" id="UP000807342"/>
    </source>
</evidence>
<organism evidence="1 2">
    <name type="scientific">Macrolepiota fuliginosa MF-IS2</name>
    <dbReference type="NCBI Taxonomy" id="1400762"/>
    <lineage>
        <taxon>Eukaryota</taxon>
        <taxon>Fungi</taxon>
        <taxon>Dikarya</taxon>
        <taxon>Basidiomycota</taxon>
        <taxon>Agaricomycotina</taxon>
        <taxon>Agaricomycetes</taxon>
        <taxon>Agaricomycetidae</taxon>
        <taxon>Agaricales</taxon>
        <taxon>Agaricineae</taxon>
        <taxon>Agaricaceae</taxon>
        <taxon>Macrolepiota</taxon>
    </lineage>
</organism>
<proteinExistence type="predicted"/>
<reference evidence="1" key="1">
    <citation type="submission" date="2020-11" db="EMBL/GenBank/DDBJ databases">
        <authorList>
            <consortium name="DOE Joint Genome Institute"/>
            <person name="Ahrendt S."/>
            <person name="Riley R."/>
            <person name="Andreopoulos W."/>
            <person name="Labutti K."/>
            <person name="Pangilinan J."/>
            <person name="Ruiz-Duenas F.J."/>
            <person name="Barrasa J.M."/>
            <person name="Sanchez-Garcia M."/>
            <person name="Camarero S."/>
            <person name="Miyauchi S."/>
            <person name="Serrano A."/>
            <person name="Linde D."/>
            <person name="Babiker R."/>
            <person name="Drula E."/>
            <person name="Ayuso-Fernandez I."/>
            <person name="Pacheco R."/>
            <person name="Padilla G."/>
            <person name="Ferreira P."/>
            <person name="Barriuso J."/>
            <person name="Kellner H."/>
            <person name="Castanera R."/>
            <person name="Alfaro M."/>
            <person name="Ramirez L."/>
            <person name="Pisabarro A.G."/>
            <person name="Kuo A."/>
            <person name="Tritt A."/>
            <person name="Lipzen A."/>
            <person name="He G."/>
            <person name="Yan M."/>
            <person name="Ng V."/>
            <person name="Cullen D."/>
            <person name="Martin F."/>
            <person name="Rosso M.-N."/>
            <person name="Henrissat B."/>
            <person name="Hibbett D."/>
            <person name="Martinez A.T."/>
            <person name="Grigoriev I.V."/>
        </authorList>
    </citation>
    <scope>NUCLEOTIDE SEQUENCE</scope>
    <source>
        <strain evidence="1">MF-IS2</strain>
    </source>
</reference>
<dbReference type="EMBL" id="MU151775">
    <property type="protein sequence ID" value="KAF9441826.1"/>
    <property type="molecule type" value="Genomic_DNA"/>
</dbReference>
<dbReference type="OrthoDB" id="6770063at2759"/>
<gene>
    <name evidence="1" type="ORF">P691DRAFT_765844</name>
</gene>
<evidence type="ECO:0000313" key="1">
    <source>
        <dbReference type="EMBL" id="KAF9441826.1"/>
    </source>
</evidence>
<protein>
    <submittedName>
        <fullName evidence="1">Uncharacterized protein</fullName>
    </submittedName>
</protein>